<dbReference type="InterPro" id="IPR002938">
    <property type="entry name" value="FAD-bd"/>
</dbReference>
<dbReference type="GO" id="GO:0071949">
    <property type="term" value="F:FAD binding"/>
    <property type="evidence" value="ECO:0007669"/>
    <property type="project" value="InterPro"/>
</dbReference>
<comment type="caution">
    <text evidence="7">The sequence shown here is derived from an EMBL/GenBank/DDBJ whole genome shotgun (WGS) entry which is preliminary data.</text>
</comment>
<dbReference type="SUPFAM" id="SSF51905">
    <property type="entry name" value="FAD/NAD(P)-binding domain"/>
    <property type="match status" value="1"/>
</dbReference>
<evidence type="ECO:0000256" key="4">
    <source>
        <dbReference type="ARBA" id="ARBA00023002"/>
    </source>
</evidence>
<feature type="region of interest" description="Disordered" evidence="5">
    <location>
        <begin position="380"/>
        <end position="403"/>
    </location>
</feature>
<dbReference type="AlphaFoldDB" id="A0A7W7QDP9"/>
<evidence type="ECO:0000259" key="6">
    <source>
        <dbReference type="Pfam" id="PF01494"/>
    </source>
</evidence>
<organism evidence="7 8">
    <name type="scientific">Actinophytocola algeriensis</name>
    <dbReference type="NCBI Taxonomy" id="1768010"/>
    <lineage>
        <taxon>Bacteria</taxon>
        <taxon>Bacillati</taxon>
        <taxon>Actinomycetota</taxon>
        <taxon>Actinomycetes</taxon>
        <taxon>Pseudonocardiales</taxon>
        <taxon>Pseudonocardiaceae</taxon>
    </lineage>
</organism>
<dbReference type="PRINTS" id="PR00420">
    <property type="entry name" value="RNGMNOXGNASE"/>
</dbReference>
<protein>
    <submittedName>
        <fullName evidence="7">2-polyprenyl-6-methoxyphenol hydroxylase-like FAD-dependent oxidoreductase</fullName>
    </submittedName>
</protein>
<dbReference type="Proteomes" id="UP000520767">
    <property type="component" value="Unassembled WGS sequence"/>
</dbReference>
<keyword evidence="3" id="KW-0274">FAD</keyword>
<comment type="cofactor">
    <cofactor evidence="1">
        <name>FAD</name>
        <dbReference type="ChEBI" id="CHEBI:57692"/>
    </cofactor>
</comment>
<feature type="domain" description="FAD-binding" evidence="6">
    <location>
        <begin position="2"/>
        <end position="340"/>
    </location>
</feature>
<evidence type="ECO:0000256" key="5">
    <source>
        <dbReference type="SAM" id="MobiDB-lite"/>
    </source>
</evidence>
<sequence length="403" mass="42751">MKALVAGAGVGGLTTAIALRARGIDVEVFEAAPEARTSGGGLGIACNATKVLAALGIDLPSAGVGRVCERFTLHTARGRLMRELPISSIAAELGSPVVNVRRADLVTLLRDEAGDTPIHHGAEVVGYERAGGGVSVVCADGRTATGDLLVGADGIRSAVRARVVGPEPVNEYGYVCWIATTAFEHPALPPGGAAHYWGRGQRFGLIDIGGGDVYWWGTKNFPVGQARRWAGTKDDVRRYYAGWASEVGEVIARTPETGIVSVPAQDRDFTDRWGDGPVTLVGDAAHPMLTSLSQGAGSAIEDGYALAHHLAHANGHPDGVVAGLRRYEHARRERTRWLVSASRRLSRTEQLAHPVAVGLRDLVIRYAPASAVRKQNLAPMRAELPAEPEPPTRYPSADKEITR</sequence>
<keyword evidence="4" id="KW-0560">Oxidoreductase</keyword>
<dbReference type="Pfam" id="PF01494">
    <property type="entry name" value="FAD_binding_3"/>
    <property type="match status" value="1"/>
</dbReference>
<dbReference type="InterPro" id="IPR036188">
    <property type="entry name" value="FAD/NAD-bd_sf"/>
</dbReference>
<evidence type="ECO:0000256" key="1">
    <source>
        <dbReference type="ARBA" id="ARBA00001974"/>
    </source>
</evidence>
<keyword evidence="8" id="KW-1185">Reference proteome</keyword>
<dbReference type="PANTHER" id="PTHR46496:SF1">
    <property type="entry name" value="ZEAXANTHIN EPOXIDASE, CHLOROPLASTIC"/>
    <property type="match status" value="1"/>
</dbReference>
<gene>
    <name evidence="7" type="ORF">FHR82_007898</name>
</gene>
<dbReference type="RefSeq" id="WP_184815635.1">
    <property type="nucleotide sequence ID" value="NZ_JACHJQ010000010.1"/>
</dbReference>
<dbReference type="Gene3D" id="3.50.50.60">
    <property type="entry name" value="FAD/NAD(P)-binding domain"/>
    <property type="match status" value="1"/>
</dbReference>
<dbReference type="GO" id="GO:0016491">
    <property type="term" value="F:oxidoreductase activity"/>
    <property type="evidence" value="ECO:0007669"/>
    <property type="project" value="UniProtKB-KW"/>
</dbReference>
<evidence type="ECO:0000256" key="2">
    <source>
        <dbReference type="ARBA" id="ARBA00022630"/>
    </source>
</evidence>
<dbReference type="EMBL" id="JACHJQ010000010">
    <property type="protein sequence ID" value="MBB4911628.1"/>
    <property type="molecule type" value="Genomic_DNA"/>
</dbReference>
<reference evidence="7 8" key="1">
    <citation type="submission" date="2020-08" db="EMBL/GenBank/DDBJ databases">
        <title>Genomic Encyclopedia of Type Strains, Phase III (KMG-III): the genomes of soil and plant-associated and newly described type strains.</title>
        <authorList>
            <person name="Whitman W."/>
        </authorList>
    </citation>
    <scope>NUCLEOTIDE SEQUENCE [LARGE SCALE GENOMIC DNA]</scope>
    <source>
        <strain evidence="7 8">CECT 8960</strain>
    </source>
</reference>
<evidence type="ECO:0000256" key="3">
    <source>
        <dbReference type="ARBA" id="ARBA00022827"/>
    </source>
</evidence>
<dbReference type="PANTHER" id="PTHR46496">
    <property type="match status" value="1"/>
</dbReference>
<proteinExistence type="predicted"/>
<evidence type="ECO:0000313" key="8">
    <source>
        <dbReference type="Proteomes" id="UP000520767"/>
    </source>
</evidence>
<accession>A0A7W7QDP9</accession>
<keyword evidence="2" id="KW-0285">Flavoprotein</keyword>
<name>A0A7W7QDP9_9PSEU</name>
<evidence type="ECO:0000313" key="7">
    <source>
        <dbReference type="EMBL" id="MBB4911628.1"/>
    </source>
</evidence>